<gene>
    <name evidence="3" type="ORF">FRC96_18865</name>
</gene>
<dbReference type="OrthoDB" id="5507543at2"/>
<protein>
    <submittedName>
        <fullName evidence="3">Uncharacterized protein</fullName>
    </submittedName>
</protein>
<dbReference type="EMBL" id="VOSL01000139">
    <property type="protein sequence ID" value="TXD32138.1"/>
    <property type="molecule type" value="Genomic_DNA"/>
</dbReference>
<feature type="compositionally biased region" description="Low complexity" evidence="1">
    <location>
        <begin position="57"/>
        <end position="88"/>
    </location>
</feature>
<keyword evidence="2" id="KW-1133">Transmembrane helix</keyword>
<comment type="caution">
    <text evidence="3">The sequence shown here is derived from an EMBL/GenBank/DDBJ whole genome shotgun (WGS) entry which is preliminary data.</text>
</comment>
<accession>A0A5C6WUA7</accession>
<keyword evidence="2" id="KW-0472">Membrane</keyword>
<organism evidence="3 4">
    <name type="scientific">Lujinxingia vulgaris</name>
    <dbReference type="NCBI Taxonomy" id="2600176"/>
    <lineage>
        <taxon>Bacteria</taxon>
        <taxon>Deltaproteobacteria</taxon>
        <taxon>Bradymonadales</taxon>
        <taxon>Lujinxingiaceae</taxon>
        <taxon>Lujinxingia</taxon>
    </lineage>
</organism>
<evidence type="ECO:0000256" key="2">
    <source>
        <dbReference type="SAM" id="Phobius"/>
    </source>
</evidence>
<name>A0A5C6WUA7_9DELT</name>
<reference evidence="3 4" key="1">
    <citation type="submission" date="2019-08" db="EMBL/GenBank/DDBJ databases">
        <title>Bradymonadales sp. TMQ2.</title>
        <authorList>
            <person name="Liang Q."/>
        </authorList>
    </citation>
    <scope>NUCLEOTIDE SEQUENCE [LARGE SCALE GENOMIC DNA]</scope>
    <source>
        <strain evidence="3 4">TMQ2</strain>
    </source>
</reference>
<feature type="transmembrane region" description="Helical" evidence="2">
    <location>
        <begin position="247"/>
        <end position="268"/>
    </location>
</feature>
<sequence length="271" mass="28248">MEIRCEACKEVGPAAEVRAGAEGMELVCASCGHANLLKVGSAAEPLAEDAQSRDGDASSAPGPIARAAAERASTTASAPRTSASAAPGASLAEGVVEAAMARLIPVPGAGPRCPKCAHLVDGADHCERCGLSLAEAHRYEPGQAPWEAAPAGKDDAFLRLNAAWARAEDGDAQAMQRFARLAVEEGLVEAGIRRVRFYLVEHPDDARALEALRRLATALQARVTIAASQAAASAESFGKDVRRLRGLLMTITLALCSLILLLLSAVFWDKC</sequence>
<feature type="region of interest" description="Disordered" evidence="1">
    <location>
        <begin position="47"/>
        <end position="88"/>
    </location>
</feature>
<keyword evidence="2" id="KW-0812">Transmembrane</keyword>
<evidence type="ECO:0000313" key="4">
    <source>
        <dbReference type="Proteomes" id="UP000321046"/>
    </source>
</evidence>
<dbReference type="AlphaFoldDB" id="A0A5C6WUA7"/>
<evidence type="ECO:0000256" key="1">
    <source>
        <dbReference type="SAM" id="MobiDB-lite"/>
    </source>
</evidence>
<proteinExistence type="predicted"/>
<dbReference type="Proteomes" id="UP000321046">
    <property type="component" value="Unassembled WGS sequence"/>
</dbReference>
<evidence type="ECO:0000313" key="3">
    <source>
        <dbReference type="EMBL" id="TXD32138.1"/>
    </source>
</evidence>
<dbReference type="RefSeq" id="WP_146976825.1">
    <property type="nucleotide sequence ID" value="NZ_VOSL01000139.1"/>
</dbReference>